<dbReference type="SUPFAM" id="SSF46934">
    <property type="entry name" value="UBA-like"/>
    <property type="match status" value="1"/>
</dbReference>
<evidence type="ECO:0000259" key="17">
    <source>
        <dbReference type="PROSITE" id="PS50271"/>
    </source>
</evidence>
<accession>A0A1L0B3S0</accession>
<feature type="domain" description="USP" evidence="16">
    <location>
        <begin position="318"/>
        <end position="767"/>
    </location>
</feature>
<dbReference type="InterPro" id="IPR018200">
    <property type="entry name" value="USP_CS"/>
</dbReference>
<dbReference type="InterPro" id="IPR050164">
    <property type="entry name" value="Peptidase_C19"/>
</dbReference>
<dbReference type="InterPro" id="IPR013083">
    <property type="entry name" value="Znf_RING/FYVE/PHD"/>
</dbReference>
<keyword evidence="7 14" id="KW-0833">Ubl conjugation pathway</keyword>
<dbReference type="GO" id="GO:0008270">
    <property type="term" value="F:zinc ion binding"/>
    <property type="evidence" value="ECO:0007669"/>
    <property type="project" value="UniProtKB-KW"/>
</dbReference>
<evidence type="ECO:0000256" key="14">
    <source>
        <dbReference type="RuleBase" id="RU366025"/>
    </source>
</evidence>
<evidence type="ECO:0000256" key="1">
    <source>
        <dbReference type="ARBA" id="ARBA00000707"/>
    </source>
</evidence>
<dbReference type="SUPFAM" id="SSF54001">
    <property type="entry name" value="Cysteine proteinases"/>
    <property type="match status" value="1"/>
</dbReference>
<evidence type="ECO:0000256" key="6">
    <source>
        <dbReference type="ARBA" id="ARBA00022771"/>
    </source>
</evidence>
<dbReference type="Gene3D" id="3.30.40.10">
    <property type="entry name" value="Zinc/RING finger domain, C3HC4 (zinc finger)"/>
    <property type="match status" value="2"/>
</dbReference>
<feature type="active site" description="Proton acceptor" evidence="11">
    <location>
        <position position="718"/>
    </location>
</feature>
<dbReference type="PANTHER" id="PTHR24006:SF664">
    <property type="entry name" value="UBIQUITIN CARBOXYL-TERMINAL HYDROLASE"/>
    <property type="match status" value="1"/>
</dbReference>
<dbReference type="Pfam" id="PF00443">
    <property type="entry name" value="UCH"/>
    <property type="match status" value="1"/>
</dbReference>
<dbReference type="GO" id="GO:0005829">
    <property type="term" value="C:cytosol"/>
    <property type="evidence" value="ECO:0007669"/>
    <property type="project" value="TreeGrafter"/>
</dbReference>
<dbReference type="InterPro" id="IPR009060">
    <property type="entry name" value="UBA-like_sf"/>
</dbReference>
<dbReference type="InterPro" id="IPR041432">
    <property type="entry name" value="UBP13_Znf-UBP_var"/>
</dbReference>
<feature type="binding site" evidence="12">
    <location>
        <position position="218"/>
    </location>
    <ligand>
        <name>Zn(2+)</name>
        <dbReference type="ChEBI" id="CHEBI:29105"/>
    </ligand>
</feature>
<evidence type="ECO:0000256" key="11">
    <source>
        <dbReference type="PIRSR" id="PIRSR016308-1"/>
    </source>
</evidence>
<feature type="domain" description="UBA" evidence="15">
    <location>
        <begin position="570"/>
        <end position="613"/>
    </location>
</feature>
<keyword evidence="19" id="KW-1185">Reference proteome</keyword>
<name>A0A1L0B3S0_9ASCO</name>
<proteinExistence type="inferred from homology"/>
<reference evidence="19" key="1">
    <citation type="submission" date="2016-11" db="EMBL/GenBank/DDBJ databases">
        <authorList>
            <person name="Guldener U."/>
        </authorList>
    </citation>
    <scope>NUCLEOTIDE SEQUENCE [LARGE SCALE GENOMIC DNA]</scope>
</reference>
<gene>
    <name evidence="18" type="ORF">HGUI_03344</name>
</gene>
<sequence length="767" mass="88485">MESIISDIPSTIYKDECSYCYQNEKNLLDEDTDKFLYFCLQCYQGFCPNDVSLHEQAAPEHTNFLKYKRKEKELQEENESKLKKVKLEINNEPSLDEKFDLEWSIVKKKSSLDDATTLLKFDDEQNSQNKNLFEWILNIFDKKSIEYQEKDQQWKLEIKSCEHTKKLEENFPQKIDFSINNENLSCNDCEINENLWVCLECGNLGCGRDQVGIKGNSHAVEHQKANKTHCLVLKLGSFSKSNQDIYCYICDEEVKVSDDFKPKFFSILSEAGISTENVATEKGLTELNVEQNLNWDFKITDKNGNDLKCMKPDKIVGSGLMNLGNSCYFNAIIQTLFNDGISIEKFDIFKDTKAYDNLLKTVVYPNTNIKIQLKKLLSAIQNNPEQYPKGVKPLIIKKLSCIGNEEFSSGRQQDAMEFFTYFLNVLESKILTKDDETLNKLFKFDLVNKMQCKSCKKFKLVESPGEAFVNVPLQNELPDQNLSEKFFDIFKESDIGFKCPQCDKSMSSKLEFRTFPDSLVVNPTRIKLENWVPVKTCSKLLVPETIDVSSLQFEEIDQKDMINEAPQKFEPDELLIDHMIGFGGFSRCACIRALKATNNNPDIQESLNWIYDHIEDPDLNEPLCEEEAVGERVDMEKLNMMKGMGLSEKLSIKGLKLNNGNIEHAINWVFNNIDDDGELEPETKSNKLTHGNKFTNEDKIYELQSIVCHKGNSVHSGHYVVFIKKKIANETTWVLYNDEKIIKLDEIDPNKIEDIQVNGYIYIYKKI</sequence>
<evidence type="ECO:0000256" key="12">
    <source>
        <dbReference type="PIRSR" id="PIRSR016308-3"/>
    </source>
</evidence>
<dbReference type="GO" id="GO:0005634">
    <property type="term" value="C:nucleus"/>
    <property type="evidence" value="ECO:0007669"/>
    <property type="project" value="TreeGrafter"/>
</dbReference>
<keyword evidence="5" id="KW-0677">Repeat</keyword>
<feature type="binding site" evidence="12">
    <location>
        <position position="186"/>
    </location>
    <ligand>
        <name>Zn(2+)</name>
        <dbReference type="ChEBI" id="CHEBI:29105"/>
    </ligand>
</feature>
<evidence type="ECO:0000256" key="8">
    <source>
        <dbReference type="ARBA" id="ARBA00022801"/>
    </source>
</evidence>
<evidence type="ECO:0000313" key="18">
    <source>
        <dbReference type="EMBL" id="SGZ41144.1"/>
    </source>
</evidence>
<dbReference type="GO" id="GO:0016579">
    <property type="term" value="P:protein deubiquitination"/>
    <property type="evidence" value="ECO:0007669"/>
    <property type="project" value="InterPro"/>
</dbReference>
<dbReference type="InterPro" id="IPR001607">
    <property type="entry name" value="Znf_UBP"/>
</dbReference>
<dbReference type="PANTHER" id="PTHR24006">
    <property type="entry name" value="UBIQUITIN CARBOXYL-TERMINAL HYDROLASE"/>
    <property type="match status" value="1"/>
</dbReference>
<feature type="active site" description="Nucleophile" evidence="11">
    <location>
        <position position="327"/>
    </location>
</feature>
<keyword evidence="8 14" id="KW-0378">Hydrolase</keyword>
<dbReference type="PROSITE" id="PS00973">
    <property type="entry name" value="USP_2"/>
    <property type="match status" value="1"/>
</dbReference>
<evidence type="ECO:0000259" key="16">
    <source>
        <dbReference type="PROSITE" id="PS50235"/>
    </source>
</evidence>
<dbReference type="Gene3D" id="3.90.70.10">
    <property type="entry name" value="Cysteine proteinases"/>
    <property type="match status" value="1"/>
</dbReference>
<feature type="binding site" evidence="12">
    <location>
        <position position="206"/>
    </location>
    <ligand>
        <name>Zn(2+)</name>
        <dbReference type="ChEBI" id="CHEBI:29105"/>
    </ligand>
</feature>
<comment type="catalytic activity">
    <reaction evidence="1 14">
        <text>Thiol-dependent hydrolysis of ester, thioester, amide, peptide and isopeptide bonds formed by the C-terminal Gly of ubiquitin (a 76-residue protein attached to proteins as an intracellular targeting signal).</text>
        <dbReference type="EC" id="3.4.19.12"/>
    </reaction>
</comment>
<dbReference type="PROSITE" id="PS00972">
    <property type="entry name" value="USP_1"/>
    <property type="match status" value="1"/>
</dbReference>
<dbReference type="PIRSF" id="PIRSF016308">
    <property type="entry name" value="UBP"/>
    <property type="match status" value="1"/>
</dbReference>
<keyword evidence="4 12" id="KW-0479">Metal-binding</keyword>
<evidence type="ECO:0000256" key="5">
    <source>
        <dbReference type="ARBA" id="ARBA00022737"/>
    </source>
</evidence>
<dbReference type="AlphaFoldDB" id="A0A1L0B3S0"/>
<evidence type="ECO:0000256" key="7">
    <source>
        <dbReference type="ARBA" id="ARBA00022786"/>
    </source>
</evidence>
<keyword evidence="10 12" id="KW-0862">Zinc</keyword>
<evidence type="ECO:0000256" key="4">
    <source>
        <dbReference type="ARBA" id="ARBA00022723"/>
    </source>
</evidence>
<dbReference type="InterPro" id="IPR028889">
    <property type="entry name" value="USP"/>
</dbReference>
<keyword evidence="6 13" id="KW-0863">Zinc-finger</keyword>
<evidence type="ECO:0000256" key="9">
    <source>
        <dbReference type="ARBA" id="ARBA00022807"/>
    </source>
</evidence>
<dbReference type="EC" id="3.4.19.12" evidence="14"/>
<keyword evidence="3 14" id="KW-0645">Protease</keyword>
<feature type="domain" description="UBP-type" evidence="17">
    <location>
        <begin position="159"/>
        <end position="275"/>
    </location>
</feature>
<dbReference type="InterPro" id="IPR015940">
    <property type="entry name" value="UBA"/>
</dbReference>
<keyword evidence="9 14" id="KW-0788">Thiol protease</keyword>
<evidence type="ECO:0000256" key="2">
    <source>
        <dbReference type="ARBA" id="ARBA00009085"/>
    </source>
</evidence>
<dbReference type="SUPFAM" id="SSF57850">
    <property type="entry name" value="RING/U-box"/>
    <property type="match status" value="1"/>
</dbReference>
<organism evidence="18 19">
    <name type="scientific">Hanseniaspora guilliermondii</name>
    <dbReference type="NCBI Taxonomy" id="56406"/>
    <lineage>
        <taxon>Eukaryota</taxon>
        <taxon>Fungi</taxon>
        <taxon>Dikarya</taxon>
        <taxon>Ascomycota</taxon>
        <taxon>Saccharomycotina</taxon>
        <taxon>Saccharomycetes</taxon>
        <taxon>Saccharomycodales</taxon>
        <taxon>Saccharomycodaceae</taxon>
        <taxon>Hanseniaspora</taxon>
    </lineage>
</organism>
<dbReference type="Gene3D" id="1.10.8.10">
    <property type="entry name" value="DNA helicase RuvA subunit, C-terminal domain"/>
    <property type="match status" value="2"/>
</dbReference>
<evidence type="ECO:0000256" key="10">
    <source>
        <dbReference type="ARBA" id="ARBA00022833"/>
    </source>
</evidence>
<dbReference type="SMART" id="SM00290">
    <property type="entry name" value="ZnF_UBP"/>
    <property type="match status" value="1"/>
</dbReference>
<dbReference type="PROSITE" id="PS50271">
    <property type="entry name" value="ZF_UBP"/>
    <property type="match status" value="1"/>
</dbReference>
<dbReference type="Pfam" id="PF17807">
    <property type="entry name" value="zf-UBP_var"/>
    <property type="match status" value="1"/>
</dbReference>
<dbReference type="PROSITE" id="PS50030">
    <property type="entry name" value="UBA"/>
    <property type="match status" value="2"/>
</dbReference>
<dbReference type="SMART" id="SM00165">
    <property type="entry name" value="UBA"/>
    <property type="match status" value="2"/>
</dbReference>
<feature type="domain" description="UBA" evidence="15">
    <location>
        <begin position="632"/>
        <end position="672"/>
    </location>
</feature>
<evidence type="ECO:0000256" key="3">
    <source>
        <dbReference type="ARBA" id="ARBA00022670"/>
    </source>
</evidence>
<dbReference type="GO" id="GO:0045721">
    <property type="term" value="P:negative regulation of gluconeogenesis"/>
    <property type="evidence" value="ECO:0007669"/>
    <property type="project" value="EnsemblFungi"/>
</dbReference>
<dbReference type="GO" id="GO:0043161">
    <property type="term" value="P:proteasome-mediated ubiquitin-dependent protein catabolic process"/>
    <property type="evidence" value="ECO:0007669"/>
    <property type="project" value="EnsemblFungi"/>
</dbReference>
<dbReference type="InterPro" id="IPR038765">
    <property type="entry name" value="Papain-like_cys_pep_sf"/>
</dbReference>
<evidence type="ECO:0000313" key="19">
    <source>
        <dbReference type="Proteomes" id="UP000183365"/>
    </source>
</evidence>
<evidence type="ECO:0000259" key="15">
    <source>
        <dbReference type="PROSITE" id="PS50030"/>
    </source>
</evidence>
<dbReference type="Proteomes" id="UP000183365">
    <property type="component" value="Unassembled WGS sequence"/>
</dbReference>
<dbReference type="PROSITE" id="PS50235">
    <property type="entry name" value="USP_3"/>
    <property type="match status" value="1"/>
</dbReference>
<evidence type="ECO:0000256" key="13">
    <source>
        <dbReference type="PROSITE-ProRule" id="PRU00502"/>
    </source>
</evidence>
<comment type="similarity">
    <text evidence="2 14">Belongs to the peptidase C19 family.</text>
</comment>
<dbReference type="InterPro" id="IPR016652">
    <property type="entry name" value="Ubiquitinyl_hydrolase"/>
</dbReference>
<dbReference type="OrthoDB" id="361536at2759"/>
<protein>
    <recommendedName>
        <fullName evidence="14">Ubiquitin carboxyl-terminal hydrolase</fullName>
        <ecNumber evidence="14">3.4.19.12</ecNumber>
    </recommendedName>
</protein>
<dbReference type="GO" id="GO:0004843">
    <property type="term" value="F:cysteine-type deubiquitinase activity"/>
    <property type="evidence" value="ECO:0007669"/>
    <property type="project" value="UniProtKB-UniRule"/>
</dbReference>
<dbReference type="EMBL" id="FQNF01000081">
    <property type="protein sequence ID" value="SGZ41144.1"/>
    <property type="molecule type" value="Genomic_DNA"/>
</dbReference>
<feature type="binding site" evidence="12">
    <location>
        <position position="189"/>
    </location>
    <ligand>
        <name>Zn(2+)</name>
        <dbReference type="ChEBI" id="CHEBI:29105"/>
    </ligand>
</feature>
<dbReference type="VEuPathDB" id="FungiDB:HGUI_03344"/>
<dbReference type="Pfam" id="PF02148">
    <property type="entry name" value="zf-UBP"/>
    <property type="match status" value="1"/>
</dbReference>
<dbReference type="InterPro" id="IPR001394">
    <property type="entry name" value="Peptidase_C19_UCH"/>
</dbReference>